<name>A0ABD0LPA0_9CAEN</name>
<keyword evidence="2" id="KW-1185">Reference proteome</keyword>
<feature type="non-terminal residue" evidence="1">
    <location>
        <position position="1"/>
    </location>
</feature>
<evidence type="ECO:0000313" key="1">
    <source>
        <dbReference type="EMBL" id="KAK7501030.1"/>
    </source>
</evidence>
<evidence type="ECO:0000313" key="2">
    <source>
        <dbReference type="Proteomes" id="UP001519460"/>
    </source>
</evidence>
<accession>A0ABD0LPA0</accession>
<sequence>LEECGSTEMEIGGGAVRYHKAESSSAAWISRGTHIARMKDPDFVQIAPSGGGRLSVAGDTFWTSNARPHNVTKTRTRSLHVRPVWRTAARPVSHNVWRSPPSQESDPPTLHWQDLLSSQMYKVSLGRCLDTGCLERCNLLRRYPSADENADKPC</sequence>
<reference evidence="1 2" key="1">
    <citation type="journal article" date="2023" name="Sci. Data">
        <title>Genome assembly of the Korean intertidal mud-creeper Batillaria attramentaria.</title>
        <authorList>
            <person name="Patra A.K."/>
            <person name="Ho P.T."/>
            <person name="Jun S."/>
            <person name="Lee S.J."/>
            <person name="Kim Y."/>
            <person name="Won Y.J."/>
        </authorList>
    </citation>
    <scope>NUCLEOTIDE SEQUENCE [LARGE SCALE GENOMIC DNA]</scope>
    <source>
        <strain evidence="1">Wonlab-2016</strain>
    </source>
</reference>
<dbReference type="EMBL" id="JACVVK020000034">
    <property type="protein sequence ID" value="KAK7501030.1"/>
    <property type="molecule type" value="Genomic_DNA"/>
</dbReference>
<protein>
    <submittedName>
        <fullName evidence="1">Uncharacterized protein</fullName>
    </submittedName>
</protein>
<gene>
    <name evidence="1" type="ORF">BaRGS_00007910</name>
</gene>
<proteinExistence type="predicted"/>
<dbReference type="Proteomes" id="UP001519460">
    <property type="component" value="Unassembled WGS sequence"/>
</dbReference>
<dbReference type="AlphaFoldDB" id="A0ABD0LPA0"/>
<organism evidence="1 2">
    <name type="scientific">Batillaria attramentaria</name>
    <dbReference type="NCBI Taxonomy" id="370345"/>
    <lineage>
        <taxon>Eukaryota</taxon>
        <taxon>Metazoa</taxon>
        <taxon>Spiralia</taxon>
        <taxon>Lophotrochozoa</taxon>
        <taxon>Mollusca</taxon>
        <taxon>Gastropoda</taxon>
        <taxon>Caenogastropoda</taxon>
        <taxon>Sorbeoconcha</taxon>
        <taxon>Cerithioidea</taxon>
        <taxon>Batillariidae</taxon>
        <taxon>Batillaria</taxon>
    </lineage>
</organism>
<feature type="non-terminal residue" evidence="1">
    <location>
        <position position="154"/>
    </location>
</feature>
<comment type="caution">
    <text evidence="1">The sequence shown here is derived from an EMBL/GenBank/DDBJ whole genome shotgun (WGS) entry which is preliminary data.</text>
</comment>